<feature type="coiled-coil region" evidence="9">
    <location>
        <begin position="2070"/>
        <end position="2200"/>
    </location>
</feature>
<evidence type="ECO:0000259" key="12">
    <source>
        <dbReference type="PROSITE" id="PS51844"/>
    </source>
</evidence>
<dbReference type="Gene3D" id="2.30.30.360">
    <property type="entry name" value="Myosin S1 fragment, N-terminal"/>
    <property type="match status" value="1"/>
</dbReference>
<dbReference type="Gene3D" id="3.40.850.10">
    <property type="entry name" value="Kinesin motor domain"/>
    <property type="match status" value="1"/>
</dbReference>
<dbReference type="GO" id="GO:0005737">
    <property type="term" value="C:cytoplasm"/>
    <property type="evidence" value="ECO:0007669"/>
    <property type="project" value="TreeGrafter"/>
</dbReference>
<dbReference type="PROSITE" id="PS50096">
    <property type="entry name" value="IQ"/>
    <property type="match status" value="1"/>
</dbReference>
<feature type="compositionally biased region" description="Low complexity" evidence="10">
    <location>
        <begin position="203"/>
        <end position="220"/>
    </location>
</feature>
<dbReference type="GO" id="GO:0016020">
    <property type="term" value="C:membrane"/>
    <property type="evidence" value="ECO:0007669"/>
    <property type="project" value="TreeGrafter"/>
</dbReference>
<dbReference type="InterPro" id="IPR036961">
    <property type="entry name" value="Kinesin_motor_dom_sf"/>
</dbReference>
<proteinExistence type="inferred from homology"/>
<dbReference type="Proteomes" id="UP001383192">
    <property type="component" value="Unassembled WGS sequence"/>
</dbReference>
<dbReference type="SUPFAM" id="SSF50084">
    <property type="entry name" value="Myosin S1 fragment, N-terminal domain"/>
    <property type="match status" value="1"/>
</dbReference>
<dbReference type="PANTHER" id="PTHR13140">
    <property type="entry name" value="MYOSIN"/>
    <property type="match status" value="1"/>
</dbReference>
<comment type="caution">
    <text evidence="13">The sequence shown here is derived from an EMBL/GenBank/DDBJ whole genome shotgun (WGS) entry which is preliminary data.</text>
</comment>
<dbReference type="PROSITE" id="PS51844">
    <property type="entry name" value="SH3_LIKE"/>
    <property type="match status" value="1"/>
</dbReference>
<dbReference type="InterPro" id="IPR001609">
    <property type="entry name" value="Myosin_head_motor_dom-like"/>
</dbReference>
<accession>A0AAW0EEN9</accession>
<dbReference type="InterPro" id="IPR002928">
    <property type="entry name" value="Myosin_tail"/>
</dbReference>
<dbReference type="GO" id="GO:0005524">
    <property type="term" value="F:ATP binding"/>
    <property type="evidence" value="ECO:0007669"/>
    <property type="project" value="UniProtKB-UniRule"/>
</dbReference>
<evidence type="ECO:0000313" key="14">
    <source>
        <dbReference type="Proteomes" id="UP001383192"/>
    </source>
</evidence>
<evidence type="ECO:0000256" key="8">
    <source>
        <dbReference type="PROSITE-ProRule" id="PRU00782"/>
    </source>
</evidence>
<evidence type="ECO:0000313" key="13">
    <source>
        <dbReference type="EMBL" id="KAK7062575.1"/>
    </source>
</evidence>
<feature type="region of interest" description="Disordered" evidence="10">
    <location>
        <begin position="201"/>
        <end position="220"/>
    </location>
</feature>
<dbReference type="Pfam" id="PF01576">
    <property type="entry name" value="Myosin_tail_1"/>
    <property type="match status" value="1"/>
</dbReference>
<dbReference type="Pfam" id="PF00063">
    <property type="entry name" value="Myosin_head"/>
    <property type="match status" value="1"/>
</dbReference>
<feature type="binding site" evidence="8">
    <location>
        <begin position="176"/>
        <end position="183"/>
    </location>
    <ligand>
        <name>ATP</name>
        <dbReference type="ChEBI" id="CHEBI:30616"/>
    </ligand>
</feature>
<evidence type="ECO:0000256" key="3">
    <source>
        <dbReference type="ARBA" id="ARBA00022840"/>
    </source>
</evidence>
<dbReference type="Gene3D" id="4.10.270.10">
    <property type="entry name" value="Myosin, subunit A"/>
    <property type="match status" value="1"/>
</dbReference>
<dbReference type="Gene3D" id="3.30.70.1590">
    <property type="match status" value="1"/>
</dbReference>
<feature type="region of interest" description="Disordered" evidence="10">
    <location>
        <begin position="1640"/>
        <end position="1683"/>
    </location>
</feature>
<dbReference type="FunFam" id="1.10.10.820:FF:000001">
    <property type="entry name" value="Myosin heavy chain"/>
    <property type="match status" value="1"/>
</dbReference>
<keyword evidence="2 8" id="KW-0547">Nucleotide-binding</keyword>
<dbReference type="SMART" id="SM00242">
    <property type="entry name" value="MYSc"/>
    <property type="match status" value="1"/>
</dbReference>
<comment type="similarity">
    <text evidence="1 8">Belongs to the TRAFAC class myosin-kinesin ATPase superfamily. Myosin family.</text>
</comment>
<dbReference type="SUPFAM" id="SSF90257">
    <property type="entry name" value="Myosin rod fragments"/>
    <property type="match status" value="1"/>
</dbReference>
<keyword evidence="6 8" id="KW-0505">Motor protein</keyword>
<dbReference type="InterPro" id="IPR004009">
    <property type="entry name" value="SH3_Myosin"/>
</dbReference>
<dbReference type="PRINTS" id="PR00193">
    <property type="entry name" value="MYOSINHEAVY"/>
</dbReference>
<evidence type="ECO:0000256" key="9">
    <source>
        <dbReference type="SAM" id="Coils"/>
    </source>
</evidence>
<keyword evidence="7 8" id="KW-0009">Actin-binding</keyword>
<dbReference type="Pfam" id="PF02736">
    <property type="entry name" value="Myosin_N"/>
    <property type="match status" value="1"/>
</dbReference>
<keyword evidence="5 8" id="KW-0518">Myosin</keyword>
<dbReference type="GO" id="GO:0016459">
    <property type="term" value="C:myosin complex"/>
    <property type="evidence" value="ECO:0007669"/>
    <property type="project" value="UniProtKB-KW"/>
</dbReference>
<feature type="region of interest" description="Actin-binding" evidence="8">
    <location>
        <begin position="712"/>
        <end position="734"/>
    </location>
</feature>
<feature type="compositionally biased region" description="Basic and acidic residues" evidence="10">
    <location>
        <begin position="2294"/>
        <end position="2323"/>
    </location>
</feature>
<dbReference type="EMBL" id="JAYKXP010000001">
    <property type="protein sequence ID" value="KAK7062575.1"/>
    <property type="molecule type" value="Genomic_DNA"/>
</dbReference>
<keyword evidence="3 8" id="KW-0067">ATP-binding</keyword>
<feature type="compositionally biased region" description="Low complexity" evidence="10">
    <location>
        <begin position="1661"/>
        <end position="1670"/>
    </location>
</feature>
<dbReference type="GO" id="GO:0000146">
    <property type="term" value="F:microfilament motor activity"/>
    <property type="evidence" value="ECO:0007669"/>
    <property type="project" value="TreeGrafter"/>
</dbReference>
<feature type="region of interest" description="Disordered" evidence="10">
    <location>
        <begin position="1368"/>
        <end position="1391"/>
    </location>
</feature>
<feature type="domain" description="Myosin motor" evidence="11">
    <location>
        <begin position="83"/>
        <end position="834"/>
    </location>
</feature>
<dbReference type="CDD" id="cd01377">
    <property type="entry name" value="MYSc_class_II"/>
    <property type="match status" value="1"/>
</dbReference>
<feature type="region of interest" description="Disordered" evidence="10">
    <location>
        <begin position="2280"/>
        <end position="2337"/>
    </location>
</feature>
<dbReference type="InterPro" id="IPR027417">
    <property type="entry name" value="P-loop_NTPase"/>
</dbReference>
<feature type="domain" description="Myosin N-terminal SH3-like" evidence="12">
    <location>
        <begin position="23"/>
        <end position="79"/>
    </location>
</feature>
<feature type="compositionally biased region" description="Basic and acidic residues" evidence="10">
    <location>
        <begin position="1671"/>
        <end position="1680"/>
    </location>
</feature>
<feature type="coiled-coil region" evidence="9">
    <location>
        <begin position="1731"/>
        <end position="2027"/>
    </location>
</feature>
<dbReference type="Gene3D" id="1.10.10.820">
    <property type="match status" value="1"/>
</dbReference>
<dbReference type="Gene3D" id="1.20.58.530">
    <property type="match status" value="1"/>
</dbReference>
<evidence type="ECO:0000256" key="4">
    <source>
        <dbReference type="ARBA" id="ARBA00023054"/>
    </source>
</evidence>
<gene>
    <name evidence="13" type="primary">MYO1_1</name>
    <name evidence="13" type="ORF">VNI00_000063</name>
</gene>
<organism evidence="13 14">
    <name type="scientific">Paramarasmius palmivorus</name>
    <dbReference type="NCBI Taxonomy" id="297713"/>
    <lineage>
        <taxon>Eukaryota</taxon>
        <taxon>Fungi</taxon>
        <taxon>Dikarya</taxon>
        <taxon>Basidiomycota</taxon>
        <taxon>Agaricomycotina</taxon>
        <taxon>Agaricomycetes</taxon>
        <taxon>Agaricomycetidae</taxon>
        <taxon>Agaricales</taxon>
        <taxon>Marasmiineae</taxon>
        <taxon>Marasmiaceae</taxon>
        <taxon>Paramarasmius</taxon>
    </lineage>
</organism>
<dbReference type="SUPFAM" id="SSF52540">
    <property type="entry name" value="P-loop containing nucleoside triphosphate hydrolases"/>
    <property type="match status" value="1"/>
</dbReference>
<feature type="compositionally biased region" description="Basic and acidic residues" evidence="10">
    <location>
        <begin position="1368"/>
        <end position="1377"/>
    </location>
</feature>
<keyword evidence="4 9" id="KW-0175">Coiled coil</keyword>
<evidence type="ECO:0000259" key="11">
    <source>
        <dbReference type="PROSITE" id="PS51456"/>
    </source>
</evidence>
<dbReference type="InterPro" id="IPR008989">
    <property type="entry name" value="Myosin_S1_N"/>
</dbReference>
<keyword evidence="14" id="KW-1185">Reference proteome</keyword>
<name>A0AAW0EEN9_9AGAR</name>
<evidence type="ECO:0000256" key="2">
    <source>
        <dbReference type="ARBA" id="ARBA00022741"/>
    </source>
</evidence>
<reference evidence="13 14" key="1">
    <citation type="submission" date="2024-01" db="EMBL/GenBank/DDBJ databases">
        <title>A draft genome for a cacao thread blight-causing isolate of Paramarasmius palmivorus.</title>
        <authorList>
            <person name="Baruah I.K."/>
            <person name="Bukari Y."/>
            <person name="Amoako-Attah I."/>
            <person name="Meinhardt L.W."/>
            <person name="Bailey B.A."/>
            <person name="Cohen S.P."/>
        </authorList>
    </citation>
    <scope>NUCLEOTIDE SEQUENCE [LARGE SCALE GENOMIC DNA]</scope>
    <source>
        <strain evidence="13 14">GH-12</strain>
    </source>
</reference>
<sequence>MPAPRLSQSAEAARAAAQQAEFNEKKWVWVPDDKEGYLAGWVNKEDGEFAEVVMAAGNDTNKGHQIRRVPLYALSKMNPPKFDRVEDIADLTFLNEASVVHNLRLRYGSGAIYTYSGLFLVAVNPYQSLPLYSDAIVHQYRSKRRDENPPHIFAVAERAWVNMGEERENQSILITGESGAGKTESTKKVIQYLAAIATDVHHPSTPSHSRSPTLSSSHSFTTMPTVGLPRSNSVKRVHTGSPSVTGSGFLNAKGRLGLLERQILQANPILEAFGNAQTQRNNNSSRFGKFVRITFAPDGSIAGANIDWYLLEKSRVVFRSEAERNFHVFYQLLVGGEQLKDKLLLGGGVEDYEYLNKSRREIDGVDDKQEWQALLAALDVVGFSQAEQFDLFRIVAAVLHIGNIVISATRADDAVMPDPSQAERVCHLLGIPVAEFIRAVLQPRVLAGREWVSQARTRQQATDELGALCKTLYEKSFGLLVDRINQALDRPSSKSTFIGVLDIAGFEIFEINTYEQLLINYTNEKLQQFFNHHMFVLEQEEYSREGIKWDYVNFGLDLQPTIDLIESSGNVIGILSCLDEECIMPKATDLTFTNKLHTLWAGGSHGEEGHPGRDKYEPSRFEQGFLIQHYAARVEYRTDGWLEKNKDPLNDNLTRVLASSSERYVASLFADYADVPVPPTPGAQGVPYTVGRKRGIKKGAFRTVGQRHKEQLASLMGQLQATQPHFVRCIVPNANKKPGRVDVPLVLDQLRCNGVLEGIRIARLGYPNRLPFVEFRQRYEVLTPGIIPPGYMDGREACRRMVATLELDEALFKIGTSKIFFKAGVLAELEERRDGLLYDVFSRLQAAARMWSARRQIKKILNRAIAIRTIQRNARVYGELRDWPWWQLYTKVRPLLAATRNDEELRKKEAELALHKERAERDRQEKENLEKLKMSLEAEKRKVEDQLEAERSLVLDKDALLERGKKREVELEEEAAELQADIEDLQSHLDQAMKMHKDSEQRHAELRRMFDQAAEHLVRLETEQKEWTAREAEAANELAAATEEIEALQADLDALTKVSEELKNLAMQREEDLVRTRDRSEVTIKELEGKLDVELGNKNILKTRCDALETETRQTKEQLAELARTATEYSAMIQKKEDRIAELVQQLDDANIERQNAAKEILELQSDIDTLAAELQAEKEDRTKGDVMRSKLQEELDELRTVLEAKSSEETRRNEAEKSKEVELAELRAQVAKLHQELTEARRVALEGQSKLKLELDYANRELASLQEAHALLVEKERTSHGIAAESQVMISELEKSKRSLESELQSLKSRQHDAEATLADVQRAKEALERQVSQAQTKYHGIEDMMLQLEREKANNDRQLESTRKQLESELTRRSQLEQTVSSQKSELSKLKDRGVKLDRELKKALDDLKNREWEIKQLESKQDKTIVEHVHVLEEAKRVTDRQLADAQVELQKNAAYIRSLEKAKTRLTGEAEDLMRETERERMELRNKEKAVRAQEERATRALADVEKERSAKEAAELQLRRLQTELQNAHRHGDDLAQQLVDAQRSIAALEADKLSDEAPGSESLAKIQRQYQTRISELEKQLDSAEDSRLAAMRVRDLVQRQHAEIRQLIMSSGPKDSTFHSRLLKELQLVDDEIQRSVPPSSSRRDSLHTSIETSPSKSSNRSSNARDLRDPPRNTDGQVAALRQQVEVLELQMAASERVRHHLESSLRELTSELENSDGSKQFLQQYRARLTRENNRLAELLQDESKARQAAESAQIDGVQAMWSKFQKALQEERTSYSQLEEARKALHLQQRTAQAELEVLRKQLQDATQSKKHVLGESAELSAQLDTARSEVSSLKRQLRKREQEDDMSLSSASLAQSEMKALVDTFKAKEQSYQERLEAAEIARAKAARAEASVRRTLSELEKSQNEAIAKHKSVEDNLRHAQKRIQELEHKLEDGDRESSDLVILNQRLAEELEDEKKQHQKDIEDGAFTSDQTRKKYQAELASLSEELQSQRDTLTRLREENRKIRSDYDELQLRFDDEVYSSGGWRKEKERLETKIADVTKAYEVSTAAQSEQQAQIVALHSQVRELRAVLDDVEADRALLQKARRALQAELDGIKLDHVDTHKMSSEQEFQRLLLQKQDLERLLDEQEDRVANAFDRMKKAEAYANECQIELGKVRVDNSELDRLNANLENQVKELNVRVVDLETKSYANTSRPGTIPRRPDSRIEEITSQLHQQATGNSRVMRSADRMSRDFKFQQSEVDRQKAKMEEERRMYEGQIANLRKELDNKHTQDNLLQSAKRRAEREAADLKQKALSLERELDRLRGRLERPPSAFGSPTSSPRK</sequence>
<evidence type="ECO:0000256" key="6">
    <source>
        <dbReference type="ARBA" id="ARBA00023175"/>
    </source>
</evidence>
<dbReference type="GO" id="GO:0051015">
    <property type="term" value="F:actin filament binding"/>
    <property type="evidence" value="ECO:0007669"/>
    <property type="project" value="InterPro"/>
</dbReference>
<feature type="coiled-coil region" evidence="9">
    <location>
        <begin position="900"/>
        <end position="1065"/>
    </location>
</feature>
<feature type="compositionally biased region" description="Polar residues" evidence="10">
    <location>
        <begin position="1378"/>
        <end position="1387"/>
    </location>
</feature>
<evidence type="ECO:0000256" key="5">
    <source>
        <dbReference type="ARBA" id="ARBA00023123"/>
    </source>
</evidence>
<dbReference type="PANTHER" id="PTHR13140:SF857">
    <property type="entry name" value="MYOSIN-11"/>
    <property type="match status" value="1"/>
</dbReference>
<protein>
    <submittedName>
        <fullName evidence="13">Class II myosin</fullName>
    </submittedName>
</protein>
<dbReference type="Gene3D" id="1.20.120.720">
    <property type="entry name" value="Myosin VI head, motor domain, U50 subdomain"/>
    <property type="match status" value="1"/>
</dbReference>
<evidence type="ECO:0000256" key="10">
    <source>
        <dbReference type="SAM" id="MobiDB-lite"/>
    </source>
</evidence>
<feature type="coiled-coil region" evidence="9">
    <location>
        <begin position="1460"/>
        <end position="1600"/>
    </location>
</feature>
<dbReference type="FunFam" id="3.40.850.10:FF:000101">
    <property type="entry name" value="Slow myosin heavy chain 2"/>
    <property type="match status" value="1"/>
</dbReference>
<dbReference type="PROSITE" id="PS51456">
    <property type="entry name" value="MYOSIN_MOTOR"/>
    <property type="match status" value="1"/>
</dbReference>
<evidence type="ECO:0000256" key="1">
    <source>
        <dbReference type="ARBA" id="ARBA00008314"/>
    </source>
</evidence>
<evidence type="ECO:0000256" key="7">
    <source>
        <dbReference type="ARBA" id="ARBA00023203"/>
    </source>
</evidence>
<dbReference type="GO" id="GO:0007015">
    <property type="term" value="P:actin filament organization"/>
    <property type="evidence" value="ECO:0007669"/>
    <property type="project" value="TreeGrafter"/>
</dbReference>